<feature type="domain" description="MAM" evidence="5">
    <location>
        <begin position="264"/>
        <end position="427"/>
    </location>
</feature>
<dbReference type="Gene3D" id="4.10.400.10">
    <property type="entry name" value="Low-density Lipoprotein Receptor"/>
    <property type="match status" value="1"/>
</dbReference>
<reference evidence="6" key="1">
    <citation type="submission" date="2020-06" db="EMBL/GenBank/DDBJ databases">
        <authorList>
            <consortium name="Wellcome Sanger Institute Data Sharing"/>
        </authorList>
    </citation>
    <scope>NUCLEOTIDE SEQUENCE [LARGE SCALE GENOMIC DNA]</scope>
</reference>
<evidence type="ECO:0000256" key="1">
    <source>
        <dbReference type="ARBA" id="ARBA00023157"/>
    </source>
</evidence>
<dbReference type="PANTHER" id="PTHR23282:SF145">
    <property type="entry name" value="APICAL ENDOSOMAL GLYCOPROTEIN ISOFORM X1"/>
    <property type="match status" value="1"/>
</dbReference>
<dbReference type="InterPro" id="IPR051560">
    <property type="entry name" value="MAM_domain-containing"/>
</dbReference>
<dbReference type="Ensembl" id="ENSGWIT00000011068.1">
    <property type="protein sequence ID" value="ENSGWIP00000009945.1"/>
    <property type="gene ID" value="ENSGWIG00000005870.1"/>
</dbReference>
<proteinExistence type="predicted"/>
<accession>A0A8C5DPI3</accession>
<dbReference type="RefSeq" id="XP_028318573.1">
    <property type="nucleotide sequence ID" value="XM_028462772.1"/>
</dbReference>
<dbReference type="PROSITE" id="PS00740">
    <property type="entry name" value="MAM_1"/>
    <property type="match status" value="1"/>
</dbReference>
<dbReference type="InterPro" id="IPR036055">
    <property type="entry name" value="LDL_receptor-like_sf"/>
</dbReference>
<evidence type="ECO:0000313" key="7">
    <source>
        <dbReference type="Proteomes" id="UP000694680"/>
    </source>
</evidence>
<reference evidence="6" key="3">
    <citation type="submission" date="2025-09" db="UniProtKB">
        <authorList>
            <consortium name="Ensembl"/>
        </authorList>
    </citation>
    <scope>IDENTIFICATION</scope>
</reference>
<organism evidence="6 7">
    <name type="scientific">Gouania willdenowi</name>
    <name type="common">Blunt-snouted clingfish</name>
    <name type="synonym">Lepadogaster willdenowi</name>
    <dbReference type="NCBI Taxonomy" id="441366"/>
    <lineage>
        <taxon>Eukaryota</taxon>
        <taxon>Metazoa</taxon>
        <taxon>Chordata</taxon>
        <taxon>Craniata</taxon>
        <taxon>Vertebrata</taxon>
        <taxon>Euteleostomi</taxon>
        <taxon>Actinopterygii</taxon>
        <taxon>Neopterygii</taxon>
        <taxon>Teleostei</taxon>
        <taxon>Neoteleostei</taxon>
        <taxon>Acanthomorphata</taxon>
        <taxon>Ovalentaria</taxon>
        <taxon>Blenniimorphae</taxon>
        <taxon>Blenniiformes</taxon>
        <taxon>Gobiesocoidei</taxon>
        <taxon>Gobiesocidae</taxon>
        <taxon>Gobiesocinae</taxon>
        <taxon>Gouania</taxon>
    </lineage>
</organism>
<dbReference type="SUPFAM" id="SSF57424">
    <property type="entry name" value="LDL receptor-like module"/>
    <property type="match status" value="1"/>
</dbReference>
<dbReference type="Gene3D" id="2.60.120.200">
    <property type="match status" value="6"/>
</dbReference>
<feature type="disulfide bond" evidence="2">
    <location>
        <begin position="246"/>
        <end position="261"/>
    </location>
</feature>
<reference evidence="6" key="2">
    <citation type="submission" date="2025-08" db="UniProtKB">
        <authorList>
            <consortium name="Ensembl"/>
        </authorList>
    </citation>
    <scope>IDENTIFICATION</scope>
</reference>
<dbReference type="GeneID" id="114473258"/>
<feature type="transmembrane region" description="Helical" evidence="3">
    <location>
        <begin position="1117"/>
        <end position="1139"/>
    </location>
</feature>
<evidence type="ECO:0000259" key="5">
    <source>
        <dbReference type="PROSITE" id="PS50060"/>
    </source>
</evidence>
<feature type="domain" description="MAM" evidence="5">
    <location>
        <begin position="941"/>
        <end position="1101"/>
    </location>
</feature>
<sequence>MFGGIRSAFILLLTLHWGVSSAPWCHTSERTCDFVCDCDDCSDELHCGFDGEGFTCDFESGWCGWTDPSSTGPYRWERLQGEGLMEGGPSSDYTSGTGTGWFLGVSAVGEESPHTAVLISPEMKEASPTCRIHLRYFLWDSGVSGLGSAPLWASIRHQDGGQAVIWRPEASSVHGWREASIFVGGVFSPFRIRFHSQRSEGGRGDVALDQMEFLDCSLPLPLPGDQCPVGMRPCSGGGCVDLTQVCDGTNDCGDGSDEETCDYQLCDFEEDECNWDLRSISNLKWIRTNQRNISTTDPMMGPGRDHSTNTRTGHFLYVTVPDSGLKEDWASFQSPSLEPTNSSHPCKMVMYTHQFGPRSGGLTVLVADRAIYPVWERGGALGDLWVKAEVDIITNTSFQIVIMAAVRNFSYGGVAIDSILLSPECRLSSVNTSLEVFPKVPKDPCAEPELMCDFHSDCEEEEDEDECGDFSYSEGSSGWTDSSVGPKRWTLFKNHTDRAQDYLCVTAAPGQQLTEAQTRTPPLGPSGPACTLTFDYSLTGGSEHIGELSVRVIDSMLGAGPKLWEFGGRTGPGKDEWKHNSITVGVRQQRFQLVFEAQELTSGSEIKVRNVTFLSCHAGYFPSSLTGLSCNFDDDLCGWYQDNSDSFDWTVLSGMDHTIGAGRSLVVNMWNPSLRGSYGRLLSFPQAPGSSDRCLSFFYKLYGSNPGSLNVKLLYDDGHEAMICTRTGSHGNQWHEAHCFIPHQIETYQLVFEAVRSGFDGLVSIDDVSLVERRCRMTRSCSFEGEVCGYKSSGSMKWLHLRGQDATKHRPERDHTLETTHGSYMLLDTSESLLPSGGSALITSPSHKGTAHTDCLSFWFHMGGAKPGFLSVYLRPTGGERVKLFSSSGSGETWRHGNSNISAGIVDWQLEFEVIGGGGSDTHVAIDDITVSPHQCEDPGSRCSLEEGVCSWSNTQNTELDELDWVMTSPHMENHYPSPDVDHTLGSERGHFLLLTSSERTGASQRADLLSHPLPPTKGTCLTFYVYSTSSGQRQLSVWRRSGGRVHQLMELQNLQERWTRFDINVVSTEQYQMVFEGIKGSSGFLALDDIEFTPGRNCENLLTDSHRAPSDNRGGVAASVVVVLLLICTLVGLLVYYLQNKRPSSSSSSSSSSRGGFTNDVYECETTDRVRVPPPSHHRPMEAGFTDVTISDDVAV</sequence>
<dbReference type="Pfam" id="PF00057">
    <property type="entry name" value="Ldl_recept_a"/>
    <property type="match status" value="1"/>
</dbReference>
<dbReference type="SUPFAM" id="SSF49899">
    <property type="entry name" value="Concanavalin A-like lectins/glucanases"/>
    <property type="match status" value="6"/>
</dbReference>
<dbReference type="Proteomes" id="UP000694680">
    <property type="component" value="Chromosome 12"/>
</dbReference>
<dbReference type="InterPro" id="IPR002172">
    <property type="entry name" value="LDrepeatLR_classA_rpt"/>
</dbReference>
<dbReference type="CDD" id="cd00112">
    <property type="entry name" value="LDLa"/>
    <property type="match status" value="1"/>
</dbReference>
<dbReference type="PROSITE" id="PS50060">
    <property type="entry name" value="MAM_2"/>
    <property type="match status" value="6"/>
</dbReference>
<keyword evidence="1 2" id="KW-1015">Disulfide bond</keyword>
<keyword evidence="4" id="KW-0732">Signal</keyword>
<evidence type="ECO:0000313" key="6">
    <source>
        <dbReference type="Ensembl" id="ENSGWIP00000009945.1"/>
    </source>
</evidence>
<dbReference type="InterPro" id="IPR000998">
    <property type="entry name" value="MAM_dom"/>
</dbReference>
<dbReference type="Pfam" id="PF00629">
    <property type="entry name" value="MAM"/>
    <property type="match status" value="6"/>
</dbReference>
<dbReference type="OrthoDB" id="8847287at2759"/>
<feature type="domain" description="MAM" evidence="5">
    <location>
        <begin position="628"/>
        <end position="777"/>
    </location>
</feature>
<keyword evidence="3" id="KW-0472">Membrane</keyword>
<dbReference type="PRINTS" id="PR00261">
    <property type="entry name" value="LDLRECEPTOR"/>
</dbReference>
<feature type="domain" description="MAM" evidence="5">
    <location>
        <begin position="450"/>
        <end position="618"/>
    </location>
</feature>
<dbReference type="PRINTS" id="PR00020">
    <property type="entry name" value="MAMDOMAIN"/>
</dbReference>
<keyword evidence="3" id="KW-0812">Transmembrane</keyword>
<keyword evidence="7" id="KW-1185">Reference proteome</keyword>
<dbReference type="SMART" id="SM00192">
    <property type="entry name" value="LDLa"/>
    <property type="match status" value="2"/>
</dbReference>
<dbReference type="PROSITE" id="PS01209">
    <property type="entry name" value="LDLRA_1"/>
    <property type="match status" value="1"/>
</dbReference>
<dbReference type="SMART" id="SM00137">
    <property type="entry name" value="MAM"/>
    <property type="match status" value="6"/>
</dbReference>
<evidence type="ECO:0000256" key="4">
    <source>
        <dbReference type="SAM" id="SignalP"/>
    </source>
</evidence>
<dbReference type="PROSITE" id="PS50068">
    <property type="entry name" value="LDLRA_2"/>
    <property type="match status" value="1"/>
</dbReference>
<dbReference type="InterPro" id="IPR013320">
    <property type="entry name" value="ConA-like_dom_sf"/>
</dbReference>
<dbReference type="CTD" id="158056"/>
<evidence type="ECO:0000256" key="2">
    <source>
        <dbReference type="PROSITE-ProRule" id="PRU00124"/>
    </source>
</evidence>
<dbReference type="InterPro" id="IPR023415">
    <property type="entry name" value="LDLR_class-A_CS"/>
</dbReference>
<feature type="chain" id="PRO_5034665325" evidence="4">
    <location>
        <begin position="22"/>
        <end position="1197"/>
    </location>
</feature>
<protein>
    <submittedName>
        <fullName evidence="6">Apical endosomal glycoprotein-like</fullName>
    </submittedName>
</protein>
<gene>
    <name evidence="6" type="primary">mamdc4</name>
</gene>
<feature type="disulfide bond" evidence="2">
    <location>
        <begin position="234"/>
        <end position="252"/>
    </location>
</feature>
<dbReference type="PANTHER" id="PTHR23282">
    <property type="entry name" value="APICAL ENDOSOMAL GLYCOPROTEIN PRECURSOR"/>
    <property type="match status" value="1"/>
</dbReference>
<feature type="domain" description="MAM" evidence="5">
    <location>
        <begin position="779"/>
        <end position="938"/>
    </location>
</feature>
<keyword evidence="3" id="KW-1133">Transmembrane helix</keyword>
<evidence type="ECO:0000256" key="3">
    <source>
        <dbReference type="SAM" id="Phobius"/>
    </source>
</evidence>
<dbReference type="AlphaFoldDB" id="A0A8C5DPI3"/>
<name>A0A8C5DPI3_GOUWI</name>
<feature type="disulfide bond" evidence="2">
    <location>
        <begin position="227"/>
        <end position="239"/>
    </location>
</feature>
<feature type="domain" description="MAM" evidence="5">
    <location>
        <begin position="54"/>
        <end position="218"/>
    </location>
</feature>
<dbReference type="CDD" id="cd06263">
    <property type="entry name" value="MAM"/>
    <property type="match status" value="5"/>
</dbReference>
<feature type="signal peptide" evidence="4">
    <location>
        <begin position="1"/>
        <end position="21"/>
    </location>
</feature>
<dbReference type="GO" id="GO:0016020">
    <property type="term" value="C:membrane"/>
    <property type="evidence" value="ECO:0007669"/>
    <property type="project" value="InterPro"/>
</dbReference>